<organism evidence="7 8">
    <name type="scientific">Stegodyphus mimosarum</name>
    <name type="common">African social velvet spider</name>
    <dbReference type="NCBI Taxonomy" id="407821"/>
    <lineage>
        <taxon>Eukaryota</taxon>
        <taxon>Metazoa</taxon>
        <taxon>Ecdysozoa</taxon>
        <taxon>Arthropoda</taxon>
        <taxon>Chelicerata</taxon>
        <taxon>Arachnida</taxon>
        <taxon>Araneae</taxon>
        <taxon>Araneomorphae</taxon>
        <taxon>Entelegynae</taxon>
        <taxon>Eresoidea</taxon>
        <taxon>Eresidae</taxon>
        <taxon>Stegodyphus</taxon>
    </lineage>
</organism>
<dbReference type="InterPro" id="IPR014039">
    <property type="entry name" value="Transl_elong_EFTs/EF1B_dimer"/>
</dbReference>
<dbReference type="EMBL" id="KK120378">
    <property type="protein sequence ID" value="KFM78171.1"/>
    <property type="molecule type" value="Genomic_DNA"/>
</dbReference>
<dbReference type="HAMAP" id="MF_00050">
    <property type="entry name" value="EF_Ts"/>
    <property type="match status" value="1"/>
</dbReference>
<dbReference type="Proteomes" id="UP000054359">
    <property type="component" value="Unassembled WGS sequence"/>
</dbReference>
<dbReference type="PANTHER" id="PTHR11741:SF0">
    <property type="entry name" value="ELONGATION FACTOR TS, MITOCHONDRIAL"/>
    <property type="match status" value="1"/>
</dbReference>
<proteinExistence type="inferred from homology"/>
<dbReference type="InterPro" id="IPR001816">
    <property type="entry name" value="Transl_elong_EFTs/EF1B"/>
</dbReference>
<evidence type="ECO:0000256" key="3">
    <source>
        <dbReference type="ARBA" id="ARBA00022917"/>
    </source>
</evidence>
<evidence type="ECO:0000313" key="8">
    <source>
        <dbReference type="Proteomes" id="UP000054359"/>
    </source>
</evidence>
<protein>
    <recommendedName>
        <fullName evidence="4">Elongation factor Ts</fullName>
    </recommendedName>
</protein>
<keyword evidence="3 4" id="KW-0648">Protein biosynthesis</keyword>
<evidence type="ECO:0000259" key="6">
    <source>
        <dbReference type="Pfam" id="PF00889"/>
    </source>
</evidence>
<dbReference type="OMA" id="QEYMLDD"/>
<gene>
    <name evidence="7" type="ORF">X975_19899</name>
</gene>
<dbReference type="Gene3D" id="1.10.8.10">
    <property type="entry name" value="DNA helicase RuvA subunit, C-terminal domain"/>
    <property type="match status" value="1"/>
</dbReference>
<dbReference type="SUPFAM" id="SSF54713">
    <property type="entry name" value="Elongation factor Ts (EF-Ts), dimerisation domain"/>
    <property type="match status" value="2"/>
</dbReference>
<dbReference type="NCBIfam" id="TIGR00116">
    <property type="entry name" value="tsf"/>
    <property type="match status" value="1"/>
</dbReference>
<dbReference type="OrthoDB" id="277235at2759"/>
<dbReference type="Pfam" id="PF25025">
    <property type="entry name" value="EF-Ts_N"/>
    <property type="match status" value="1"/>
</dbReference>
<dbReference type="SUPFAM" id="SSF46934">
    <property type="entry name" value="UBA-like"/>
    <property type="match status" value="1"/>
</dbReference>
<name>A0A087ULD2_STEMI</name>
<feature type="non-terminal residue" evidence="7">
    <location>
        <position position="351"/>
    </location>
</feature>
<dbReference type="InterPro" id="IPR036402">
    <property type="entry name" value="EF-Ts_dimer_sf"/>
</dbReference>
<feature type="domain" description="Translation elongation factor EFTs/EF1B dimerisation" evidence="6">
    <location>
        <begin position="91"/>
        <end position="337"/>
    </location>
</feature>
<dbReference type="AlphaFoldDB" id="A0A087ULD2"/>
<comment type="similarity">
    <text evidence="1 4">Belongs to the EF-Ts family.</text>
</comment>
<comment type="function">
    <text evidence="4">Associates with the EF-Tu.GDP complex and induces the exchange of GDP to GTP. It remains bound to the aminoacyl-tRNA.EF-Tu.GTP complex up to the GTP hydrolysis stage on the ribosome.</text>
</comment>
<evidence type="ECO:0000256" key="4">
    <source>
        <dbReference type="RuleBase" id="RU000642"/>
    </source>
</evidence>
<dbReference type="CDD" id="cd14275">
    <property type="entry name" value="UBA_EF-Ts"/>
    <property type="match status" value="1"/>
</dbReference>
<evidence type="ECO:0000256" key="1">
    <source>
        <dbReference type="ARBA" id="ARBA00005532"/>
    </source>
</evidence>
<evidence type="ECO:0000256" key="2">
    <source>
        <dbReference type="ARBA" id="ARBA00022768"/>
    </source>
</evidence>
<dbReference type="GO" id="GO:0070125">
    <property type="term" value="P:mitochondrial translational elongation"/>
    <property type="evidence" value="ECO:0007669"/>
    <property type="project" value="TreeGrafter"/>
</dbReference>
<evidence type="ECO:0000313" key="7">
    <source>
        <dbReference type="EMBL" id="KFM78171.1"/>
    </source>
</evidence>
<dbReference type="PANTHER" id="PTHR11741">
    <property type="entry name" value="ELONGATION FACTOR TS"/>
    <property type="match status" value="1"/>
</dbReference>
<dbReference type="InterPro" id="IPR018101">
    <property type="entry name" value="Transl_elong_Ts_CS"/>
</dbReference>
<dbReference type="Gene3D" id="3.30.479.20">
    <property type="entry name" value="Elongation factor Ts, dimerisation domain"/>
    <property type="match status" value="2"/>
</dbReference>
<dbReference type="STRING" id="407821.A0A087ULD2"/>
<dbReference type="GO" id="GO:0003746">
    <property type="term" value="F:translation elongation factor activity"/>
    <property type="evidence" value="ECO:0007669"/>
    <property type="project" value="UniProtKB-KW"/>
</dbReference>
<dbReference type="PROSITE" id="PS01127">
    <property type="entry name" value="EF_TS_2"/>
    <property type="match status" value="1"/>
</dbReference>
<accession>A0A087ULD2</accession>
<evidence type="ECO:0000256" key="5">
    <source>
        <dbReference type="SAM" id="MobiDB-lite"/>
    </source>
</evidence>
<keyword evidence="2 4" id="KW-0251">Elongation factor</keyword>
<dbReference type="GO" id="GO:0005739">
    <property type="term" value="C:mitochondrion"/>
    <property type="evidence" value="ECO:0007669"/>
    <property type="project" value="GOC"/>
</dbReference>
<dbReference type="Pfam" id="PF00889">
    <property type="entry name" value="EF_TS"/>
    <property type="match status" value="1"/>
</dbReference>
<dbReference type="InterPro" id="IPR009060">
    <property type="entry name" value="UBA-like_sf"/>
</dbReference>
<keyword evidence="8" id="KW-1185">Reference proteome</keyword>
<reference evidence="7 8" key="1">
    <citation type="submission" date="2013-11" db="EMBL/GenBank/DDBJ databases">
        <title>Genome sequencing of Stegodyphus mimosarum.</title>
        <authorList>
            <person name="Bechsgaard J."/>
        </authorList>
    </citation>
    <scope>NUCLEOTIDE SEQUENCE [LARGE SCALE GENOMIC DNA]</scope>
</reference>
<feature type="region of interest" description="Disordered" evidence="5">
    <location>
        <begin position="260"/>
        <end position="295"/>
    </location>
</feature>
<sequence>MFGLLSRRFFHASCANMSSVTSSALSKLRKSTGYSISNCRKALELFDDDISKAEEWLHAEAKQKGWSKWAKIQSRSAEQGLIGVFTKNSVGVMVEVNCETDFVARNAEFQLFVENVLSGCINHITTYASDKDITKAVLNEMQLNELKCHSGTVGELVASAINKFNEKTVTKRAVCFKVKDNIHLNSLSHPSTACPNIPGATLGKYGALLAFSKDNMKSDTNLNELGLNLCQHIIGMNPTTLGQMTEQDLLSLKSTQHIQGDCSKTEKEDSQSNGSVETSEDKTDEEADSQYVSNMKDSNETRMLYQPYLLDSSMTVGEILYNSGIELLHFERYECGESQAENVETADCASA</sequence>